<evidence type="ECO:0000313" key="4">
    <source>
        <dbReference type="Proteomes" id="UP001139089"/>
    </source>
</evidence>
<dbReference type="RefSeq" id="WP_231816236.1">
    <property type="nucleotide sequence ID" value="NZ_JAJOZR010000013.1"/>
</dbReference>
<sequence>MIEKTTRREEDYRDYEDRDLKDGWPYADDVSGSPTDVANRSYGETAEGFDESGNPGFETSDETVRIGHGGPDILRDDPEADTDDDGMEEALSNALEEHEIDTSAVEIKVLRGVAELSGEVETAEDRRAVEALAYRIPGISKVRNDLTTLAVDAALPSGLDN</sequence>
<dbReference type="EMBL" id="JAJOZR010000013">
    <property type="protein sequence ID" value="MCD7111131.1"/>
    <property type="molecule type" value="Genomic_DNA"/>
</dbReference>
<dbReference type="AlphaFoldDB" id="A0A9X1T1W4"/>
<feature type="region of interest" description="Disordered" evidence="1">
    <location>
        <begin position="1"/>
        <end position="86"/>
    </location>
</feature>
<gene>
    <name evidence="3" type="ORF">LRX75_19015</name>
</gene>
<proteinExistence type="predicted"/>
<feature type="compositionally biased region" description="Basic and acidic residues" evidence="1">
    <location>
        <begin position="1"/>
        <end position="22"/>
    </location>
</feature>
<dbReference type="InterPro" id="IPR007055">
    <property type="entry name" value="BON_dom"/>
</dbReference>
<feature type="domain" description="BON" evidence="2">
    <location>
        <begin position="83"/>
        <end position="150"/>
    </location>
</feature>
<dbReference type="Proteomes" id="UP001139089">
    <property type="component" value="Unassembled WGS sequence"/>
</dbReference>
<evidence type="ECO:0000259" key="2">
    <source>
        <dbReference type="PROSITE" id="PS50914"/>
    </source>
</evidence>
<evidence type="ECO:0000256" key="1">
    <source>
        <dbReference type="SAM" id="MobiDB-lite"/>
    </source>
</evidence>
<comment type="caution">
    <text evidence="3">The sequence shown here is derived from an EMBL/GenBank/DDBJ whole genome shotgun (WGS) entry which is preliminary data.</text>
</comment>
<organism evidence="3 4">
    <name type="scientific">Rhizobium quercicola</name>
    <dbReference type="NCBI Taxonomy" id="2901226"/>
    <lineage>
        <taxon>Bacteria</taxon>
        <taxon>Pseudomonadati</taxon>
        <taxon>Pseudomonadota</taxon>
        <taxon>Alphaproteobacteria</taxon>
        <taxon>Hyphomicrobiales</taxon>
        <taxon>Rhizobiaceae</taxon>
        <taxon>Rhizobium/Agrobacterium group</taxon>
        <taxon>Rhizobium</taxon>
    </lineage>
</organism>
<keyword evidence="4" id="KW-1185">Reference proteome</keyword>
<dbReference type="Gene3D" id="3.30.1340.30">
    <property type="match status" value="1"/>
</dbReference>
<name>A0A9X1T1W4_9HYPH</name>
<protein>
    <submittedName>
        <fullName evidence="3">BON domain-containing protein</fullName>
    </submittedName>
</protein>
<reference evidence="3" key="1">
    <citation type="submission" date="2021-12" db="EMBL/GenBank/DDBJ databases">
        <authorList>
            <person name="Li Y."/>
        </authorList>
    </citation>
    <scope>NUCLEOTIDE SEQUENCE</scope>
    <source>
        <strain evidence="3">DKSPLA3</strain>
    </source>
</reference>
<dbReference type="PROSITE" id="PS50914">
    <property type="entry name" value="BON"/>
    <property type="match status" value="1"/>
</dbReference>
<accession>A0A9X1T1W4</accession>
<dbReference type="Pfam" id="PF04972">
    <property type="entry name" value="BON"/>
    <property type="match status" value="1"/>
</dbReference>
<evidence type="ECO:0000313" key="3">
    <source>
        <dbReference type="EMBL" id="MCD7111131.1"/>
    </source>
</evidence>